<dbReference type="Proteomes" id="UP000033648">
    <property type="component" value="Unassembled WGS sequence"/>
</dbReference>
<feature type="transmembrane region" description="Helical" evidence="5">
    <location>
        <begin position="277"/>
        <end position="302"/>
    </location>
</feature>
<keyword evidence="2 5" id="KW-0812">Transmembrane</keyword>
<feature type="transmembrane region" description="Helical" evidence="5">
    <location>
        <begin position="12"/>
        <end position="32"/>
    </location>
</feature>
<dbReference type="AlphaFoldDB" id="A0A0F4KWH9"/>
<reference evidence="7 8" key="1">
    <citation type="submission" date="2014-12" db="EMBL/GenBank/DDBJ databases">
        <title>Comparative genomics of the lactic acid bacteria isolated from the honey bee gut.</title>
        <authorList>
            <person name="Ellegaard K.M."/>
            <person name="Tamarit D."/>
            <person name="Javelind E."/>
            <person name="Olofsson T."/>
            <person name="Andersson S.G."/>
            <person name="Vasquez A."/>
        </authorList>
    </citation>
    <scope>NUCLEOTIDE SEQUENCE [LARGE SCALE GENOMIC DNA]</scope>
    <source>
        <strain evidence="7 8">Bin2</strain>
    </source>
</reference>
<accession>A0A0F4KWH9</accession>
<feature type="transmembrane region" description="Helical" evidence="5">
    <location>
        <begin position="233"/>
        <end position="256"/>
    </location>
</feature>
<protein>
    <submittedName>
        <fullName evidence="7">ABC transporter, permease protein, putative Daunorubicin, doxorubicin (Drug resistance) exporter</fullName>
    </submittedName>
</protein>
<evidence type="ECO:0000256" key="4">
    <source>
        <dbReference type="ARBA" id="ARBA00023136"/>
    </source>
</evidence>
<dbReference type="InterPro" id="IPR013525">
    <property type="entry name" value="ABC2_TM"/>
</dbReference>
<evidence type="ECO:0000313" key="8">
    <source>
        <dbReference type="Proteomes" id="UP000033648"/>
    </source>
</evidence>
<evidence type="ECO:0000256" key="1">
    <source>
        <dbReference type="ARBA" id="ARBA00004141"/>
    </source>
</evidence>
<comment type="subcellular location">
    <subcellularLocation>
        <location evidence="1">Membrane</location>
        <topology evidence="1">Multi-pass membrane protein</topology>
    </subcellularLocation>
</comment>
<keyword evidence="3 5" id="KW-1133">Transmembrane helix</keyword>
<dbReference type="GO" id="GO:0140359">
    <property type="term" value="F:ABC-type transporter activity"/>
    <property type="evidence" value="ECO:0007669"/>
    <property type="project" value="InterPro"/>
</dbReference>
<dbReference type="Pfam" id="PF12698">
    <property type="entry name" value="ABC2_membrane_3"/>
    <property type="match status" value="1"/>
</dbReference>
<dbReference type="OrthoDB" id="3190494at2"/>
<evidence type="ECO:0000313" key="7">
    <source>
        <dbReference type="EMBL" id="KJY49551.1"/>
    </source>
</evidence>
<dbReference type="PATRIC" id="fig|1684.4.peg.915"/>
<feature type="transmembrane region" description="Helical" evidence="5">
    <location>
        <begin position="402"/>
        <end position="423"/>
    </location>
</feature>
<dbReference type="GO" id="GO:0016020">
    <property type="term" value="C:membrane"/>
    <property type="evidence" value="ECO:0007669"/>
    <property type="project" value="UniProtKB-SubCell"/>
</dbReference>
<evidence type="ECO:0000256" key="5">
    <source>
        <dbReference type="SAM" id="Phobius"/>
    </source>
</evidence>
<name>A0A0F4KWH9_9BIFI</name>
<comment type="caution">
    <text evidence="7">The sequence shown here is derived from an EMBL/GenBank/DDBJ whole genome shotgun (WGS) entry which is preliminary data.</text>
</comment>
<gene>
    <name evidence="7" type="ORF">JF69_08520</name>
</gene>
<proteinExistence type="predicted"/>
<feature type="transmembrane region" description="Helical" evidence="5">
    <location>
        <begin position="343"/>
        <end position="362"/>
    </location>
</feature>
<feature type="transmembrane region" description="Helical" evidence="5">
    <location>
        <begin position="314"/>
        <end position="336"/>
    </location>
</feature>
<evidence type="ECO:0000256" key="2">
    <source>
        <dbReference type="ARBA" id="ARBA00022692"/>
    </source>
</evidence>
<feature type="domain" description="ABC-2 type transporter transmembrane" evidence="6">
    <location>
        <begin position="18"/>
        <end position="420"/>
    </location>
</feature>
<evidence type="ECO:0000259" key="6">
    <source>
        <dbReference type="Pfam" id="PF12698"/>
    </source>
</evidence>
<organism evidence="7 8">
    <name type="scientific">Bifidobacterium asteroides</name>
    <dbReference type="NCBI Taxonomy" id="1684"/>
    <lineage>
        <taxon>Bacteria</taxon>
        <taxon>Bacillati</taxon>
        <taxon>Actinomycetota</taxon>
        <taxon>Actinomycetes</taxon>
        <taxon>Bifidobacteriales</taxon>
        <taxon>Bifidobacteriaceae</taxon>
        <taxon>Bifidobacterium</taxon>
    </lineage>
</organism>
<dbReference type="EMBL" id="JWME01000011">
    <property type="protein sequence ID" value="KJY49551.1"/>
    <property type="molecule type" value="Genomic_DNA"/>
</dbReference>
<sequence length="445" mass="46620">MNTCKTALRVIWAHKFYLLLYLVGMSLIMIVIGSTNMQAAVRANTSSSVGRFEPAQAKIVVINRDCDNQAGCAMGQGLEQYLGKSAQLVTVKDEPQALQDANVSGKSDLTVIIPAGYGNRFLDALDDTAAQAHSGGKTPSFPKVETAASYNSSRGSLAQLQVDSYFDALRTALLTGLGQKGSMELHSSAAVKDAAAYAVAHYAGNQPHMGIHASPKTDNHGALLKGFATTVGLAAFPLMTALTVCVATLFGAFSSPDRHRRLLASPERSSSLNGQELTAVLILAGFSWVYYVALVAFSMAASGVSLASLGWGRVLLSFFVMLVFAVSAASFGFMLAQFNPSSSLINSVGVTFGLVVMFTSGSSSGGPLPPVMQTIGKLTPGWWYNTAVQSIMDSSAAGLASWGLPLTVVALFALAYACVGLMVSRLTRTRATLVAPVSSDPSMIG</sequence>
<evidence type="ECO:0000256" key="3">
    <source>
        <dbReference type="ARBA" id="ARBA00022989"/>
    </source>
</evidence>
<keyword evidence="4 5" id="KW-0472">Membrane</keyword>